<keyword evidence="2" id="KW-0732">Signal</keyword>
<protein>
    <submittedName>
        <fullName evidence="4">Family 16 glycosylhydrolase</fullName>
    </submittedName>
</protein>
<comment type="similarity">
    <text evidence="1">Belongs to the glycosyl hydrolase 16 family.</text>
</comment>
<gene>
    <name evidence="4" type="ORF">ACFY8O_24620</name>
</gene>
<dbReference type="Proteomes" id="UP001602322">
    <property type="component" value="Unassembled WGS sequence"/>
</dbReference>
<sequence>MTRRAPRRGGAATRRTRALALLVVLGGLLSACAGPSAPTDSPRAADEPLWSAEFDGAAATRPSAAFWNTETGNREAEGWGNDELQYYTDDAANSSLDGEGHLVLSARPAPDGSELPCHTQRFCPWTSARLTTEGKVALTSGRVEVRAKLPTGTGLLPAIWMLGENGAEWPAQGEIDICEVVGTEPRTVYGTAHGPTYFDEDGIGGETTLAADASQAFHTYAVEKRPNRVTWSVDGKPYFTLTPSKLPAPRDWVFEQDMHLLLDVAVGGDWPGPPDASTPSPATMTVDYVRFYGEGQA</sequence>
<dbReference type="InterPro" id="IPR013320">
    <property type="entry name" value="ConA-like_dom_sf"/>
</dbReference>
<dbReference type="PROSITE" id="PS51257">
    <property type="entry name" value="PROKAR_LIPOPROTEIN"/>
    <property type="match status" value="1"/>
</dbReference>
<feature type="signal peptide" evidence="2">
    <location>
        <begin position="1"/>
        <end position="33"/>
    </location>
</feature>
<name>A0ABW6XBH6_9ACTN</name>
<proteinExistence type="inferred from homology"/>
<dbReference type="CDD" id="cd08023">
    <property type="entry name" value="GH16_laminarinase_like"/>
    <property type="match status" value="1"/>
</dbReference>
<dbReference type="EMBL" id="JBIBEG010000007">
    <property type="protein sequence ID" value="MFF5899083.1"/>
    <property type="molecule type" value="Genomic_DNA"/>
</dbReference>
<dbReference type="RefSeq" id="WP_387905765.1">
    <property type="nucleotide sequence ID" value="NZ_JBIBEG010000007.1"/>
</dbReference>
<dbReference type="Pfam" id="PF00722">
    <property type="entry name" value="Glyco_hydro_16"/>
    <property type="match status" value="1"/>
</dbReference>
<feature type="domain" description="GH16" evidence="3">
    <location>
        <begin position="54"/>
        <end position="297"/>
    </location>
</feature>
<evidence type="ECO:0000259" key="3">
    <source>
        <dbReference type="PROSITE" id="PS51762"/>
    </source>
</evidence>
<organism evidence="4 5">
    <name type="scientific">Streptomyces argenteolus</name>
    <dbReference type="NCBI Taxonomy" id="67274"/>
    <lineage>
        <taxon>Bacteria</taxon>
        <taxon>Bacillati</taxon>
        <taxon>Actinomycetota</taxon>
        <taxon>Actinomycetes</taxon>
        <taxon>Kitasatosporales</taxon>
        <taxon>Streptomycetaceae</taxon>
        <taxon>Streptomyces</taxon>
    </lineage>
</organism>
<evidence type="ECO:0000256" key="2">
    <source>
        <dbReference type="SAM" id="SignalP"/>
    </source>
</evidence>
<accession>A0ABW6XBH6</accession>
<dbReference type="PROSITE" id="PS51762">
    <property type="entry name" value="GH16_2"/>
    <property type="match status" value="1"/>
</dbReference>
<evidence type="ECO:0000256" key="1">
    <source>
        <dbReference type="ARBA" id="ARBA00006865"/>
    </source>
</evidence>
<dbReference type="PANTHER" id="PTHR10963:SF55">
    <property type="entry name" value="GLYCOSIDE HYDROLASE FAMILY 16 PROTEIN"/>
    <property type="match status" value="1"/>
</dbReference>
<evidence type="ECO:0000313" key="5">
    <source>
        <dbReference type="Proteomes" id="UP001602322"/>
    </source>
</evidence>
<reference evidence="4 5" key="1">
    <citation type="submission" date="2024-10" db="EMBL/GenBank/DDBJ databases">
        <title>The Natural Products Discovery Center: Release of the First 8490 Sequenced Strains for Exploring Actinobacteria Biosynthetic Diversity.</title>
        <authorList>
            <person name="Kalkreuter E."/>
            <person name="Kautsar S.A."/>
            <person name="Yang D."/>
            <person name="Bader C.D."/>
            <person name="Teijaro C.N."/>
            <person name="Fluegel L."/>
            <person name="Davis C.M."/>
            <person name="Simpson J.R."/>
            <person name="Lauterbach L."/>
            <person name="Steele A.D."/>
            <person name="Gui C."/>
            <person name="Meng S."/>
            <person name="Li G."/>
            <person name="Viehrig K."/>
            <person name="Ye F."/>
            <person name="Su P."/>
            <person name="Kiefer A.F."/>
            <person name="Nichols A."/>
            <person name="Cepeda A.J."/>
            <person name="Yan W."/>
            <person name="Fan B."/>
            <person name="Jiang Y."/>
            <person name="Adhikari A."/>
            <person name="Zheng C.-J."/>
            <person name="Schuster L."/>
            <person name="Cowan T.M."/>
            <person name="Smanski M.J."/>
            <person name="Chevrette M.G."/>
            <person name="De Carvalho L.P.S."/>
            <person name="Shen B."/>
        </authorList>
    </citation>
    <scope>NUCLEOTIDE SEQUENCE [LARGE SCALE GENOMIC DNA]</scope>
    <source>
        <strain evidence="4 5">NPDC012540</strain>
    </source>
</reference>
<evidence type="ECO:0000313" key="4">
    <source>
        <dbReference type="EMBL" id="MFF5899083.1"/>
    </source>
</evidence>
<dbReference type="PANTHER" id="PTHR10963">
    <property type="entry name" value="GLYCOSYL HYDROLASE-RELATED"/>
    <property type="match status" value="1"/>
</dbReference>
<comment type="caution">
    <text evidence="4">The sequence shown here is derived from an EMBL/GenBank/DDBJ whole genome shotgun (WGS) entry which is preliminary data.</text>
</comment>
<keyword evidence="5" id="KW-1185">Reference proteome</keyword>
<dbReference type="SUPFAM" id="SSF49899">
    <property type="entry name" value="Concanavalin A-like lectins/glucanases"/>
    <property type="match status" value="1"/>
</dbReference>
<dbReference type="InterPro" id="IPR050546">
    <property type="entry name" value="Glycosyl_Hydrlase_16"/>
</dbReference>
<dbReference type="Gene3D" id="2.60.120.200">
    <property type="match status" value="1"/>
</dbReference>
<feature type="chain" id="PRO_5045891418" evidence="2">
    <location>
        <begin position="34"/>
        <end position="297"/>
    </location>
</feature>
<dbReference type="InterPro" id="IPR000757">
    <property type="entry name" value="Beta-glucanase-like"/>
</dbReference>